<comment type="pathway">
    <text evidence="3 9">Cofactor biosynthesis; tetrahydrofolate biosynthesis; 7,8-dihydrofolate from 2-amino-4-hydroxy-6-hydroxymethyl-7,8-dihydropteridine diphosphate and 4-aminobenzoate: step 1/2.</text>
</comment>
<reference evidence="12" key="1">
    <citation type="submission" date="2023-07" db="EMBL/GenBank/DDBJ databases">
        <title>Study on multiphase classification of strain Alteromonas salexigens isolated from the Yellow Sea.</title>
        <authorList>
            <person name="Sun L."/>
        </authorList>
    </citation>
    <scope>NUCLEOTIDE SEQUENCE [LARGE SCALE GENOMIC DNA]</scope>
    <source>
        <strain evidence="12">ASW11-19</strain>
    </source>
</reference>
<comment type="function">
    <text evidence="9">Catalyzes the condensation of para-aminobenzoate (pABA) with 6-hydroxymethyl-7,8-dihydropterin diphosphate (DHPt-PP) to form 7,8-dihydropteroate (H2Pte), the immediate precursor of folate derivatives.</text>
</comment>
<comment type="caution">
    <text evidence="11">The sequence shown here is derived from an EMBL/GenBank/DDBJ whole genome shotgun (WGS) entry which is preliminary data.</text>
</comment>
<dbReference type="InterPro" id="IPR011005">
    <property type="entry name" value="Dihydropteroate_synth-like_sf"/>
</dbReference>
<dbReference type="GO" id="GO:0004156">
    <property type="term" value="F:dihydropteroate synthase activity"/>
    <property type="evidence" value="ECO:0007669"/>
    <property type="project" value="UniProtKB-EC"/>
</dbReference>
<dbReference type="PANTHER" id="PTHR20941">
    <property type="entry name" value="FOLATE SYNTHESIS PROTEINS"/>
    <property type="match status" value="1"/>
</dbReference>
<evidence type="ECO:0000256" key="4">
    <source>
        <dbReference type="ARBA" id="ARBA00012458"/>
    </source>
</evidence>
<dbReference type="Proteomes" id="UP001209257">
    <property type="component" value="Unassembled WGS sequence"/>
</dbReference>
<dbReference type="EC" id="2.5.1.15" evidence="4 9"/>
<evidence type="ECO:0000256" key="3">
    <source>
        <dbReference type="ARBA" id="ARBA00004763"/>
    </source>
</evidence>
<evidence type="ECO:0000256" key="2">
    <source>
        <dbReference type="ARBA" id="ARBA00001946"/>
    </source>
</evidence>
<dbReference type="Gene3D" id="3.20.20.20">
    <property type="entry name" value="Dihydropteroate synthase-like"/>
    <property type="match status" value="1"/>
</dbReference>
<sequence length="275" mass="28907">MKFCSRTIPLTTPSVMGILNVTPDSFSDGGQHDSVATAVAHGESMVAAGAAFIDVGGESTRPGAPAVSEQEELDRVIPVIEALSSHVDAVISIDTSKAVVMREAVAAGATLINDVRALQEPGALSAAAKAGVPVCLMHMQGQPRTMQDSPQYKDVTRDVSDFLMARVAACRDAGISDNSIILDPGFGFGKALAHNYQLLNGLPELMRLGFPLLVGMSRKSMIGQVINRPVNERLAGSVTLATIAANMGAHILRVHDVQETADAVAIVNMLRAQQQ</sequence>
<comment type="cofactor">
    <cofactor evidence="2 9">
        <name>Mg(2+)</name>
        <dbReference type="ChEBI" id="CHEBI:18420"/>
    </cofactor>
</comment>
<keyword evidence="8 9" id="KW-0289">Folate biosynthesis</keyword>
<comment type="similarity">
    <text evidence="9">Belongs to the DHPS family.</text>
</comment>
<evidence type="ECO:0000313" key="12">
    <source>
        <dbReference type="Proteomes" id="UP001209257"/>
    </source>
</evidence>
<gene>
    <name evidence="11" type="primary">folP</name>
    <name evidence="11" type="ORF">OCL06_06910</name>
</gene>
<dbReference type="EMBL" id="JAOTJC010000006">
    <property type="protein sequence ID" value="MCU7554323.1"/>
    <property type="molecule type" value="Genomic_DNA"/>
</dbReference>
<dbReference type="Pfam" id="PF00809">
    <property type="entry name" value="Pterin_bind"/>
    <property type="match status" value="1"/>
</dbReference>
<dbReference type="SUPFAM" id="SSF51717">
    <property type="entry name" value="Dihydropteroate synthetase-like"/>
    <property type="match status" value="1"/>
</dbReference>
<dbReference type="RefSeq" id="WP_262993000.1">
    <property type="nucleotide sequence ID" value="NZ_JAOTJC010000006.1"/>
</dbReference>
<evidence type="ECO:0000256" key="7">
    <source>
        <dbReference type="ARBA" id="ARBA00022842"/>
    </source>
</evidence>
<keyword evidence="12" id="KW-1185">Reference proteome</keyword>
<dbReference type="PROSITE" id="PS00792">
    <property type="entry name" value="DHPS_1"/>
    <property type="match status" value="1"/>
</dbReference>
<evidence type="ECO:0000256" key="8">
    <source>
        <dbReference type="ARBA" id="ARBA00022909"/>
    </source>
</evidence>
<evidence type="ECO:0000259" key="10">
    <source>
        <dbReference type="PROSITE" id="PS50972"/>
    </source>
</evidence>
<feature type="domain" description="Pterin-binding" evidence="10">
    <location>
        <begin position="13"/>
        <end position="265"/>
    </location>
</feature>
<comment type="catalytic activity">
    <reaction evidence="1">
        <text>(7,8-dihydropterin-6-yl)methyl diphosphate + 4-aminobenzoate = 7,8-dihydropteroate + diphosphate</text>
        <dbReference type="Rhea" id="RHEA:19949"/>
        <dbReference type="ChEBI" id="CHEBI:17836"/>
        <dbReference type="ChEBI" id="CHEBI:17839"/>
        <dbReference type="ChEBI" id="CHEBI:33019"/>
        <dbReference type="ChEBI" id="CHEBI:72950"/>
        <dbReference type="EC" id="2.5.1.15"/>
    </reaction>
</comment>
<evidence type="ECO:0000313" key="11">
    <source>
        <dbReference type="EMBL" id="MCU7554323.1"/>
    </source>
</evidence>
<accession>A0ABT2VPD0</accession>
<dbReference type="CDD" id="cd00739">
    <property type="entry name" value="DHPS"/>
    <property type="match status" value="1"/>
</dbReference>
<protein>
    <recommendedName>
        <fullName evidence="4 9">Dihydropteroate synthase</fullName>
        <shortName evidence="9">DHPS</shortName>
        <ecNumber evidence="4 9">2.5.1.15</ecNumber>
    </recommendedName>
    <alternativeName>
        <fullName evidence="9">Dihydropteroate pyrophosphorylase</fullName>
    </alternativeName>
</protein>
<dbReference type="NCBIfam" id="TIGR01496">
    <property type="entry name" value="DHPS"/>
    <property type="match status" value="1"/>
</dbReference>
<keyword evidence="7 9" id="KW-0460">Magnesium</keyword>
<organism evidence="11 12">
    <name type="scientific">Alteromonas salexigens</name>
    <dbReference type="NCBI Taxonomy" id="2982530"/>
    <lineage>
        <taxon>Bacteria</taxon>
        <taxon>Pseudomonadati</taxon>
        <taxon>Pseudomonadota</taxon>
        <taxon>Gammaproteobacteria</taxon>
        <taxon>Alteromonadales</taxon>
        <taxon>Alteromonadaceae</taxon>
        <taxon>Alteromonas/Salinimonas group</taxon>
        <taxon>Alteromonas</taxon>
    </lineage>
</organism>
<name>A0ABT2VPD0_9ALTE</name>
<evidence type="ECO:0000256" key="6">
    <source>
        <dbReference type="ARBA" id="ARBA00022723"/>
    </source>
</evidence>
<keyword evidence="6 9" id="KW-0479">Metal-binding</keyword>
<dbReference type="PROSITE" id="PS50972">
    <property type="entry name" value="PTERIN_BINDING"/>
    <property type="match status" value="1"/>
</dbReference>
<evidence type="ECO:0000256" key="9">
    <source>
        <dbReference type="RuleBase" id="RU361205"/>
    </source>
</evidence>
<dbReference type="InterPro" id="IPR000489">
    <property type="entry name" value="Pterin-binding_dom"/>
</dbReference>
<dbReference type="InterPro" id="IPR045031">
    <property type="entry name" value="DHP_synth-like"/>
</dbReference>
<proteinExistence type="inferred from homology"/>
<evidence type="ECO:0000256" key="5">
    <source>
        <dbReference type="ARBA" id="ARBA00022679"/>
    </source>
</evidence>
<evidence type="ECO:0000256" key="1">
    <source>
        <dbReference type="ARBA" id="ARBA00000012"/>
    </source>
</evidence>
<dbReference type="InterPro" id="IPR006390">
    <property type="entry name" value="DHP_synth_dom"/>
</dbReference>
<dbReference type="PANTHER" id="PTHR20941:SF1">
    <property type="entry name" value="FOLIC ACID SYNTHESIS PROTEIN FOL1"/>
    <property type="match status" value="1"/>
</dbReference>
<keyword evidence="5 9" id="KW-0808">Transferase</keyword>